<evidence type="ECO:0000256" key="1">
    <source>
        <dbReference type="PROSITE-ProRule" id="PRU00135"/>
    </source>
</evidence>
<accession>A0ABM4JYC5</accession>
<dbReference type="GeneID" id="103544723"/>
<proteinExistence type="predicted"/>
<organism evidence="4 5">
    <name type="scientific">Equus przewalskii</name>
    <name type="common">Przewalski's horse</name>
    <name type="synonym">Equus caballus przewalskii</name>
    <dbReference type="NCBI Taxonomy" id="9798"/>
    <lineage>
        <taxon>Eukaryota</taxon>
        <taxon>Metazoa</taxon>
        <taxon>Chordata</taxon>
        <taxon>Craniata</taxon>
        <taxon>Vertebrata</taxon>
        <taxon>Euteleostomi</taxon>
        <taxon>Mammalia</taxon>
        <taxon>Eutheria</taxon>
        <taxon>Laurasiatheria</taxon>
        <taxon>Perissodactyla</taxon>
        <taxon>Equidae</taxon>
        <taxon>Equus</taxon>
    </lineage>
</organism>
<dbReference type="RefSeq" id="XP_070420947.1">
    <property type="nucleotide sequence ID" value="XM_070564846.1"/>
</dbReference>
<dbReference type="Pfam" id="PF00618">
    <property type="entry name" value="RasGEF_N"/>
    <property type="match status" value="1"/>
</dbReference>
<dbReference type="Proteomes" id="UP001652662">
    <property type="component" value="Chromosome 11"/>
</dbReference>
<evidence type="ECO:0000313" key="5">
    <source>
        <dbReference type="RefSeq" id="XP_070420947.1"/>
    </source>
</evidence>
<feature type="region of interest" description="Disordered" evidence="2">
    <location>
        <begin position="253"/>
        <end position="340"/>
    </location>
</feature>
<feature type="domain" description="N-terminal Ras-GEF" evidence="3">
    <location>
        <begin position="126"/>
        <end position="250"/>
    </location>
</feature>
<evidence type="ECO:0000313" key="4">
    <source>
        <dbReference type="Proteomes" id="UP001652662"/>
    </source>
</evidence>
<keyword evidence="4" id="KW-1185">Reference proteome</keyword>
<dbReference type="InterPro" id="IPR023578">
    <property type="entry name" value="Ras_GEF_dom_sf"/>
</dbReference>
<evidence type="ECO:0000256" key="2">
    <source>
        <dbReference type="SAM" id="MobiDB-lite"/>
    </source>
</evidence>
<feature type="compositionally biased region" description="Basic and acidic residues" evidence="2">
    <location>
        <begin position="264"/>
        <end position="274"/>
    </location>
</feature>
<protein>
    <submittedName>
        <fullName evidence="5">Ral guanine nucleotide dissociation stimulator-like isoform X1</fullName>
    </submittedName>
</protein>
<reference evidence="5" key="1">
    <citation type="submission" date="2025-08" db="UniProtKB">
        <authorList>
            <consortium name="RefSeq"/>
        </authorList>
    </citation>
    <scope>IDENTIFICATION</scope>
    <source>
        <tissue evidence="5">Blood</tissue>
    </source>
</reference>
<dbReference type="SUPFAM" id="SSF48366">
    <property type="entry name" value="Ras GEF"/>
    <property type="match status" value="1"/>
</dbReference>
<dbReference type="PANTHER" id="PTHR46793">
    <property type="entry name" value="1700018F24RIK PROTEIN-RELATED-RELATED"/>
    <property type="match status" value="1"/>
</dbReference>
<feature type="compositionally biased region" description="Low complexity" evidence="2">
    <location>
        <begin position="287"/>
        <end position="301"/>
    </location>
</feature>
<feature type="compositionally biased region" description="Pro residues" evidence="2">
    <location>
        <begin position="329"/>
        <end position="340"/>
    </location>
</feature>
<dbReference type="Gene3D" id="1.20.870.10">
    <property type="entry name" value="Son of sevenless (SoS) protein Chain: S domain 1"/>
    <property type="match status" value="1"/>
</dbReference>
<dbReference type="SMART" id="SM00229">
    <property type="entry name" value="RasGEFN"/>
    <property type="match status" value="1"/>
</dbReference>
<dbReference type="CDD" id="cd06224">
    <property type="entry name" value="REM"/>
    <property type="match status" value="1"/>
</dbReference>
<dbReference type="InterPro" id="IPR000651">
    <property type="entry name" value="Ras-like_Gua-exchang_fac_N"/>
</dbReference>
<keyword evidence="1" id="KW-0344">Guanine-nucleotide releasing factor</keyword>
<gene>
    <name evidence="5" type="primary">LOC103544723</name>
</gene>
<dbReference type="PANTHER" id="PTHR46793:SF3">
    <property type="entry name" value="RIKEN CDNA 4930596D02 GENE"/>
    <property type="match status" value="1"/>
</dbReference>
<dbReference type="PROSITE" id="PS50212">
    <property type="entry name" value="RASGEF_NTER"/>
    <property type="match status" value="1"/>
</dbReference>
<name>A0ABM4JYC5_EQUPR</name>
<evidence type="ECO:0000259" key="3">
    <source>
        <dbReference type="PROSITE" id="PS50212"/>
    </source>
</evidence>
<sequence>MPTVQGPPVKRHPDPHTQLTWLETAATERCFPAVSCLTASMVPSTTRSQNLFTRFKGWLTSHTPHLWPFARRSSKIAPEEVGKDKTDPSFLSVILQEGMMRHPADTSQRWAWALDTSTVDKRSFPRLWTVHNTPLERLVAHLVPAFLLCDTTFIHSFLSTYTDVATTQEVLDEFFNSYRFILYCRVDDAPTRLWKKALAFILRMWMESYPQDFCQPPHFPSLRRVLAFLAFSMPGSQVERQARLLLSQLLHPEPSEAESQAPAPEKDPNPDEYRPPAPTLVPTTPQSHRSTSSTGAASSLSPDGTSSDGKTIHVLPATSLSPWTVAPPLMSPPSPLPPVH</sequence>